<gene>
    <name evidence="2" type="ORF">MELLADRAFT_109690</name>
</gene>
<keyword evidence="1" id="KW-0732">Signal</keyword>
<reference evidence="3" key="1">
    <citation type="journal article" date="2011" name="Proc. Natl. Acad. Sci. U.S.A.">
        <title>Obligate biotrophy features unraveled by the genomic analysis of rust fungi.</title>
        <authorList>
            <person name="Duplessis S."/>
            <person name="Cuomo C.A."/>
            <person name="Lin Y.-C."/>
            <person name="Aerts A."/>
            <person name="Tisserant E."/>
            <person name="Veneault-Fourrey C."/>
            <person name="Joly D.L."/>
            <person name="Hacquard S."/>
            <person name="Amselem J."/>
            <person name="Cantarel B.L."/>
            <person name="Chiu R."/>
            <person name="Coutinho P.M."/>
            <person name="Feau N."/>
            <person name="Field M."/>
            <person name="Frey P."/>
            <person name="Gelhaye E."/>
            <person name="Goldberg J."/>
            <person name="Grabherr M.G."/>
            <person name="Kodira C.D."/>
            <person name="Kohler A."/>
            <person name="Kuees U."/>
            <person name="Lindquist E.A."/>
            <person name="Lucas S.M."/>
            <person name="Mago R."/>
            <person name="Mauceli E."/>
            <person name="Morin E."/>
            <person name="Murat C."/>
            <person name="Pangilinan J.L."/>
            <person name="Park R."/>
            <person name="Pearson M."/>
            <person name="Quesneville H."/>
            <person name="Rouhier N."/>
            <person name="Sakthikumar S."/>
            <person name="Salamov A.A."/>
            <person name="Schmutz J."/>
            <person name="Selles B."/>
            <person name="Shapiro H."/>
            <person name="Tanguay P."/>
            <person name="Tuskan G.A."/>
            <person name="Henrissat B."/>
            <person name="Van de Peer Y."/>
            <person name="Rouze P."/>
            <person name="Ellis J.G."/>
            <person name="Dodds P.N."/>
            <person name="Schein J.E."/>
            <person name="Zhong S."/>
            <person name="Hamelin R.C."/>
            <person name="Grigoriev I.V."/>
            <person name="Szabo L.J."/>
            <person name="Martin F."/>
        </authorList>
    </citation>
    <scope>NUCLEOTIDE SEQUENCE [LARGE SCALE GENOMIC DNA]</scope>
    <source>
        <strain evidence="3">98AG31 / pathotype 3-4-7</strain>
    </source>
</reference>
<proteinExistence type="predicted"/>
<dbReference type="OrthoDB" id="10466901at2759"/>
<dbReference type="KEGG" id="mlr:MELLADRAFT_109690"/>
<dbReference type="AlphaFoldDB" id="F4RXB0"/>
<feature type="signal peptide" evidence="1">
    <location>
        <begin position="1"/>
        <end position="17"/>
    </location>
</feature>
<dbReference type="RefSeq" id="XP_007413728.1">
    <property type="nucleotide sequence ID" value="XM_007413666.1"/>
</dbReference>
<dbReference type="InParanoid" id="F4RXB0"/>
<name>F4RXB0_MELLP</name>
<dbReference type="HOGENOM" id="CLU_715871_0_0_1"/>
<organism evidence="3">
    <name type="scientific">Melampsora larici-populina (strain 98AG31 / pathotype 3-4-7)</name>
    <name type="common">Poplar leaf rust fungus</name>
    <dbReference type="NCBI Taxonomy" id="747676"/>
    <lineage>
        <taxon>Eukaryota</taxon>
        <taxon>Fungi</taxon>
        <taxon>Dikarya</taxon>
        <taxon>Basidiomycota</taxon>
        <taxon>Pucciniomycotina</taxon>
        <taxon>Pucciniomycetes</taxon>
        <taxon>Pucciniales</taxon>
        <taxon>Melampsoraceae</taxon>
        <taxon>Melampsora</taxon>
    </lineage>
</organism>
<dbReference type="GeneID" id="18923837"/>
<evidence type="ECO:0000313" key="3">
    <source>
        <dbReference type="Proteomes" id="UP000001072"/>
    </source>
</evidence>
<evidence type="ECO:0000313" key="2">
    <source>
        <dbReference type="EMBL" id="EGG02935.1"/>
    </source>
</evidence>
<protein>
    <recommendedName>
        <fullName evidence="4">Secreted protein</fullName>
    </recommendedName>
</protein>
<sequence length="386" mass="45507">MRYIFAPLLLFCSVCVSLEFKGLQNSLKELAKKPGDGDNSELLSLSRVAGLDLTNILPRTQRARHDEVAFPVFTELPMRETKNGRILDCLTEIGYWMVEGGLDETIKIREEFRNTMREFVKDNFEADQKEHLSLSSPRSLNSDASIDPILKDYFQELVTSPTKGSEHTKATEKETFDDSKLVTSLVKLAVQANDWDTMLRHANWLTTLRNELLKDPNGYGFTNRHWMGYAIKMRHEMQRYKPELTCLITLDTEFDKKNAEYLIKDLPKEGIPRKKQKDTYNLRQKFRIIANHWNSEYKIHQEKPKVTYHIRRKFWINAYYWNSLQHTLQQPDWKSEVTRAKWHLGMISENFDNFLKTHTMKKNFLKTLQDFLKFHINEKSLAPDHI</sequence>
<accession>F4RXB0</accession>
<evidence type="ECO:0008006" key="4">
    <source>
        <dbReference type="Google" id="ProtNLM"/>
    </source>
</evidence>
<evidence type="ECO:0000256" key="1">
    <source>
        <dbReference type="SAM" id="SignalP"/>
    </source>
</evidence>
<feature type="chain" id="PRO_5003321841" description="Secreted protein" evidence="1">
    <location>
        <begin position="18"/>
        <end position="386"/>
    </location>
</feature>
<dbReference type="EMBL" id="GL883127">
    <property type="protein sequence ID" value="EGG02935.1"/>
    <property type="molecule type" value="Genomic_DNA"/>
</dbReference>
<dbReference type="Proteomes" id="UP000001072">
    <property type="component" value="Unassembled WGS sequence"/>
</dbReference>
<dbReference type="VEuPathDB" id="FungiDB:MELLADRAFT_109690"/>
<keyword evidence="3" id="KW-1185">Reference proteome</keyword>